<feature type="compositionally biased region" description="Polar residues" evidence="2">
    <location>
        <begin position="56"/>
        <end position="66"/>
    </location>
</feature>
<proteinExistence type="predicted"/>
<gene>
    <name evidence="3" type="ORF">Pfra01_001977400</name>
</gene>
<feature type="compositionally biased region" description="Basic residues" evidence="2">
    <location>
        <begin position="548"/>
        <end position="560"/>
    </location>
</feature>
<organism evidence="3 4">
    <name type="scientific">Phytophthora fragariaefolia</name>
    <dbReference type="NCBI Taxonomy" id="1490495"/>
    <lineage>
        <taxon>Eukaryota</taxon>
        <taxon>Sar</taxon>
        <taxon>Stramenopiles</taxon>
        <taxon>Oomycota</taxon>
        <taxon>Peronosporomycetes</taxon>
        <taxon>Peronosporales</taxon>
        <taxon>Peronosporaceae</taxon>
        <taxon>Phytophthora</taxon>
    </lineage>
</organism>
<accession>A0A9W6Y1X8</accession>
<feature type="compositionally biased region" description="Low complexity" evidence="2">
    <location>
        <begin position="561"/>
        <end position="575"/>
    </location>
</feature>
<feature type="coiled-coil region" evidence="1">
    <location>
        <begin position="244"/>
        <end position="271"/>
    </location>
</feature>
<dbReference type="Proteomes" id="UP001165121">
    <property type="component" value="Unassembled WGS sequence"/>
</dbReference>
<evidence type="ECO:0000313" key="4">
    <source>
        <dbReference type="Proteomes" id="UP001165121"/>
    </source>
</evidence>
<keyword evidence="1" id="KW-0175">Coiled coil</keyword>
<comment type="caution">
    <text evidence="3">The sequence shown here is derived from an EMBL/GenBank/DDBJ whole genome shotgun (WGS) entry which is preliminary data.</text>
</comment>
<feature type="compositionally biased region" description="Low complexity" evidence="2">
    <location>
        <begin position="1"/>
        <end position="13"/>
    </location>
</feature>
<name>A0A9W6Y1X8_9STRA</name>
<evidence type="ECO:0000256" key="2">
    <source>
        <dbReference type="SAM" id="MobiDB-lite"/>
    </source>
</evidence>
<feature type="region of interest" description="Disordered" evidence="2">
    <location>
        <begin position="403"/>
        <end position="595"/>
    </location>
</feature>
<feature type="region of interest" description="Disordered" evidence="2">
    <location>
        <begin position="341"/>
        <end position="369"/>
    </location>
</feature>
<feature type="compositionally biased region" description="Acidic residues" evidence="2">
    <location>
        <begin position="504"/>
        <end position="521"/>
    </location>
</feature>
<dbReference type="EMBL" id="BSXT01002613">
    <property type="protein sequence ID" value="GMF49882.1"/>
    <property type="molecule type" value="Genomic_DNA"/>
</dbReference>
<feature type="compositionally biased region" description="Gly residues" evidence="2">
    <location>
        <begin position="436"/>
        <end position="450"/>
    </location>
</feature>
<protein>
    <submittedName>
        <fullName evidence="3">Unnamed protein product</fullName>
    </submittedName>
</protein>
<keyword evidence="4" id="KW-1185">Reference proteome</keyword>
<feature type="compositionally biased region" description="Basic residues" evidence="2">
    <location>
        <begin position="576"/>
        <end position="589"/>
    </location>
</feature>
<sequence>MVAASSANAASGTPSGGGSAAPSVSSAPPARNDGRSSSDESEEEEVEWQPPGSKEVSPNSEAQPSDLTVRVVGVPATECHNDGRTFLQDGFGGLEALGEMESLGATELAVLYDFFDDNDIIGDFILTPRETPLTATELSSQLKNFTVKRELASILSQFDSKQLALRTFGTVSLLRKVVVKYDRIKRKLAEDDGAASVIGLQDEVLRLKRDQQFQSSYWIEKVADVQRERNAAVAQMRSDFVLLKEERERDVSSLLNQVQTLKGELETARASRKAPASRSQGPRLRTAHVMNFLQEHTTVMINWPRLRDLLDHSESGTRVPPEWQTIITIMANANLAFQAPPFVRMDPPQDEDDEETKESAPPGSRLLSGSISGRIYDQVQIQVIPIGQASLWLPIAEVQQEASSGWRPRAPNSGKSGGLPSRLDGPSSGRQAPDGGQAGVSGCSGAGRGGQVSPLKLPSGRPDHHAPVHDALTSVGFCSMDEVRPRRRSGGQGREGRGLQSSPDQDDGVDDEDEIPDDASDDGVLNVAQRTTKRRRLSQSSAGVSTPKKIKTKSPVKTKIKAGSSGKSKSGSGSSKKPRPKSGGSRRRNASSATVLAVKGPQHLDAEECRVIESPGLGITPWMYFGVWMKPGDPTAHAPFQTQGFPDFVPNRHDLDILKERCDREELKAFLATRAWTKLSDTRRTEFCFHRRADLGHEVVRALEDWVDFMEENVEALWHATHWVVLDRDSTPKFIRKTSVRRLKLHESVRKKVIAREKQLMKVAPASVWNEPGLWKFPKRICYWILTSRSHTKPGTNANYSLKEQVELLDAREPARLRWGACSSDEERFAPLPGDVRRKLIPSGQRDYLDA</sequence>
<evidence type="ECO:0000256" key="1">
    <source>
        <dbReference type="SAM" id="Coils"/>
    </source>
</evidence>
<feature type="compositionally biased region" description="Low complexity" evidence="2">
    <location>
        <begin position="20"/>
        <end position="30"/>
    </location>
</feature>
<evidence type="ECO:0000313" key="3">
    <source>
        <dbReference type="EMBL" id="GMF49882.1"/>
    </source>
</evidence>
<reference evidence="3" key="1">
    <citation type="submission" date="2023-04" db="EMBL/GenBank/DDBJ databases">
        <title>Phytophthora fragariaefolia NBRC 109709.</title>
        <authorList>
            <person name="Ichikawa N."/>
            <person name="Sato H."/>
            <person name="Tonouchi N."/>
        </authorList>
    </citation>
    <scope>NUCLEOTIDE SEQUENCE</scope>
    <source>
        <strain evidence="3">NBRC 109709</strain>
    </source>
</reference>
<feature type="region of interest" description="Disordered" evidence="2">
    <location>
        <begin position="1"/>
        <end position="67"/>
    </location>
</feature>
<dbReference type="AlphaFoldDB" id="A0A9W6Y1X8"/>